<reference evidence="12 13" key="1">
    <citation type="submission" date="2016-01" db="EMBL/GenBank/DDBJ databases">
        <title>Whole genome sequencing of Bhargavaea cecembensis T14.</title>
        <authorList>
            <person name="Hong K.W."/>
        </authorList>
    </citation>
    <scope>NUCLEOTIDE SEQUENCE [LARGE SCALE GENOMIC DNA]</scope>
    <source>
        <strain evidence="12 13">T14</strain>
    </source>
</reference>
<feature type="binding site" evidence="8">
    <location>
        <position position="246"/>
    </location>
    <ligand>
        <name>shikimate</name>
        <dbReference type="ChEBI" id="CHEBI:36208"/>
    </ligand>
</feature>
<dbReference type="SUPFAM" id="SSF53223">
    <property type="entry name" value="Aminoacid dehydrogenase-like, N-terminal domain"/>
    <property type="match status" value="1"/>
</dbReference>
<evidence type="ECO:0000256" key="6">
    <source>
        <dbReference type="ARBA" id="ARBA00023141"/>
    </source>
</evidence>
<dbReference type="NCBIfam" id="NF001319">
    <property type="entry name" value="PRK00258.3-3"/>
    <property type="match status" value="1"/>
</dbReference>
<feature type="binding site" evidence="8">
    <location>
        <begin position="128"/>
        <end position="132"/>
    </location>
    <ligand>
        <name>NADP(+)</name>
        <dbReference type="ChEBI" id="CHEBI:58349"/>
    </ligand>
</feature>
<dbReference type="PANTHER" id="PTHR21089">
    <property type="entry name" value="SHIKIMATE DEHYDROGENASE"/>
    <property type="match status" value="1"/>
</dbReference>
<dbReference type="Gene3D" id="3.40.50.10860">
    <property type="entry name" value="Leucine Dehydrogenase, chain A, domain 1"/>
    <property type="match status" value="1"/>
</dbReference>
<dbReference type="GO" id="GO:0008652">
    <property type="term" value="P:amino acid biosynthetic process"/>
    <property type="evidence" value="ECO:0007669"/>
    <property type="project" value="UniProtKB-KW"/>
</dbReference>
<dbReference type="HAMAP" id="MF_00222">
    <property type="entry name" value="Shikimate_DH_AroE"/>
    <property type="match status" value="1"/>
</dbReference>
<evidence type="ECO:0000256" key="1">
    <source>
        <dbReference type="ARBA" id="ARBA00004871"/>
    </source>
</evidence>
<evidence type="ECO:0000256" key="2">
    <source>
        <dbReference type="ARBA" id="ARBA00012962"/>
    </source>
</evidence>
<evidence type="ECO:0000259" key="11">
    <source>
        <dbReference type="Pfam" id="PF18317"/>
    </source>
</evidence>
<feature type="binding site" evidence="8">
    <location>
        <begin position="15"/>
        <end position="17"/>
    </location>
    <ligand>
        <name>shikimate</name>
        <dbReference type="ChEBI" id="CHEBI:36208"/>
    </ligand>
</feature>
<dbReference type="InterPro" id="IPR013708">
    <property type="entry name" value="Shikimate_DH-bd_N"/>
</dbReference>
<dbReference type="AlphaFoldDB" id="A0A165HI76"/>
<dbReference type="CDD" id="cd01065">
    <property type="entry name" value="NAD_bind_Shikimate_DH"/>
    <property type="match status" value="1"/>
</dbReference>
<evidence type="ECO:0000256" key="8">
    <source>
        <dbReference type="HAMAP-Rule" id="MF_00222"/>
    </source>
</evidence>
<keyword evidence="5 8" id="KW-0560">Oxidoreductase</keyword>
<name>A0A165HI76_9BACL</name>
<keyword evidence="3 8" id="KW-0028">Amino-acid biosynthesis</keyword>
<comment type="similarity">
    <text evidence="8">Belongs to the shikimate dehydrogenase family.</text>
</comment>
<dbReference type="InterPro" id="IPR041121">
    <property type="entry name" value="SDH_C"/>
</dbReference>
<dbReference type="SUPFAM" id="SSF51735">
    <property type="entry name" value="NAD(P)-binding Rossmann-fold domains"/>
    <property type="match status" value="1"/>
</dbReference>
<proteinExistence type="inferred from homology"/>
<evidence type="ECO:0000313" key="12">
    <source>
        <dbReference type="EMBL" id="KZE40058.1"/>
    </source>
</evidence>
<dbReference type="Pfam" id="PF01488">
    <property type="entry name" value="Shikimate_DH"/>
    <property type="match status" value="1"/>
</dbReference>
<keyword evidence="4 8" id="KW-0521">NADP</keyword>
<dbReference type="Gene3D" id="3.40.50.720">
    <property type="entry name" value="NAD(P)-binding Rossmann-like Domain"/>
    <property type="match status" value="1"/>
</dbReference>
<evidence type="ECO:0000259" key="9">
    <source>
        <dbReference type="Pfam" id="PF01488"/>
    </source>
</evidence>
<organism evidence="12 13">
    <name type="scientific">Bhargavaea cecembensis</name>
    <dbReference type="NCBI Taxonomy" id="394098"/>
    <lineage>
        <taxon>Bacteria</taxon>
        <taxon>Bacillati</taxon>
        <taxon>Bacillota</taxon>
        <taxon>Bacilli</taxon>
        <taxon>Bacillales</taxon>
        <taxon>Caryophanaceae</taxon>
        <taxon>Bhargavaea</taxon>
    </lineage>
</organism>
<accession>A0A165HI76</accession>
<feature type="binding site" evidence="8">
    <location>
        <position position="103"/>
    </location>
    <ligand>
        <name>shikimate</name>
        <dbReference type="ChEBI" id="CHEBI:36208"/>
    </ligand>
</feature>
<feature type="binding site" evidence="8">
    <location>
        <position position="218"/>
    </location>
    <ligand>
        <name>shikimate</name>
        <dbReference type="ChEBI" id="CHEBI:36208"/>
    </ligand>
</feature>
<dbReference type="NCBIfam" id="TIGR00507">
    <property type="entry name" value="aroE"/>
    <property type="match status" value="1"/>
</dbReference>
<dbReference type="RefSeq" id="WP_063178259.1">
    <property type="nucleotide sequence ID" value="NZ_LQNT01000001.1"/>
</dbReference>
<dbReference type="InterPro" id="IPR046346">
    <property type="entry name" value="Aminoacid_DH-like_N_sf"/>
</dbReference>
<dbReference type="InterPro" id="IPR011342">
    <property type="entry name" value="Shikimate_DH"/>
</dbReference>
<dbReference type="GO" id="GO:0009423">
    <property type="term" value="P:chorismate biosynthetic process"/>
    <property type="evidence" value="ECO:0007669"/>
    <property type="project" value="UniProtKB-UniRule"/>
</dbReference>
<dbReference type="InterPro" id="IPR036291">
    <property type="entry name" value="NAD(P)-bd_dom_sf"/>
</dbReference>
<comment type="subunit">
    <text evidence="8">Homodimer.</text>
</comment>
<feature type="binding site" evidence="8">
    <location>
        <position position="87"/>
    </location>
    <ligand>
        <name>shikimate</name>
        <dbReference type="ChEBI" id="CHEBI:36208"/>
    </ligand>
</feature>
<protein>
    <recommendedName>
        <fullName evidence="2 8">Shikimate dehydrogenase (NADP(+))</fullName>
        <shortName evidence="8">SDH</shortName>
        <ecNumber evidence="2 8">1.1.1.25</ecNumber>
    </recommendedName>
</protein>
<dbReference type="GO" id="GO:0004764">
    <property type="term" value="F:shikimate 3-dehydrogenase (NADP+) activity"/>
    <property type="evidence" value="ECO:0007669"/>
    <property type="project" value="UniProtKB-UniRule"/>
</dbReference>
<evidence type="ECO:0000313" key="13">
    <source>
        <dbReference type="Proteomes" id="UP000076490"/>
    </source>
</evidence>
<dbReference type="GO" id="GO:0019632">
    <property type="term" value="P:shikimate metabolic process"/>
    <property type="evidence" value="ECO:0007669"/>
    <property type="project" value="InterPro"/>
</dbReference>
<dbReference type="GO" id="GO:0005829">
    <property type="term" value="C:cytosol"/>
    <property type="evidence" value="ECO:0007669"/>
    <property type="project" value="TreeGrafter"/>
</dbReference>
<evidence type="ECO:0000256" key="5">
    <source>
        <dbReference type="ARBA" id="ARBA00023002"/>
    </source>
</evidence>
<gene>
    <name evidence="8" type="primary">aroE</name>
    <name evidence="12" type="ORF">AV656_01925</name>
</gene>
<feature type="binding site" evidence="8">
    <location>
        <position position="239"/>
    </location>
    <ligand>
        <name>NADP(+)</name>
        <dbReference type="ChEBI" id="CHEBI:58349"/>
    </ligand>
</feature>
<comment type="catalytic activity">
    <reaction evidence="7 8">
        <text>shikimate + NADP(+) = 3-dehydroshikimate + NADPH + H(+)</text>
        <dbReference type="Rhea" id="RHEA:17737"/>
        <dbReference type="ChEBI" id="CHEBI:15378"/>
        <dbReference type="ChEBI" id="CHEBI:16630"/>
        <dbReference type="ChEBI" id="CHEBI:36208"/>
        <dbReference type="ChEBI" id="CHEBI:57783"/>
        <dbReference type="ChEBI" id="CHEBI:58349"/>
        <dbReference type="EC" id="1.1.1.25"/>
    </reaction>
</comment>
<feature type="binding site" evidence="8">
    <location>
        <position position="62"/>
    </location>
    <ligand>
        <name>shikimate</name>
        <dbReference type="ChEBI" id="CHEBI:36208"/>
    </ligand>
</feature>
<feature type="binding site" evidence="8">
    <location>
        <begin position="152"/>
        <end position="157"/>
    </location>
    <ligand>
        <name>NADP(+)</name>
        <dbReference type="ChEBI" id="CHEBI:58349"/>
    </ligand>
</feature>
<feature type="domain" description="SDH C-terminal" evidence="11">
    <location>
        <begin position="239"/>
        <end position="267"/>
    </location>
</feature>
<dbReference type="Pfam" id="PF18317">
    <property type="entry name" value="SDH_C"/>
    <property type="match status" value="1"/>
</dbReference>
<evidence type="ECO:0000259" key="10">
    <source>
        <dbReference type="Pfam" id="PF08501"/>
    </source>
</evidence>
<dbReference type="GO" id="GO:0050661">
    <property type="term" value="F:NADP binding"/>
    <property type="evidence" value="ECO:0007669"/>
    <property type="project" value="InterPro"/>
</dbReference>
<dbReference type="GO" id="GO:0009073">
    <property type="term" value="P:aromatic amino acid family biosynthetic process"/>
    <property type="evidence" value="ECO:0007669"/>
    <property type="project" value="UniProtKB-KW"/>
</dbReference>
<dbReference type="OrthoDB" id="9792692at2"/>
<feature type="binding site" evidence="8">
    <location>
        <position position="216"/>
    </location>
    <ligand>
        <name>NADP(+)</name>
        <dbReference type="ChEBI" id="CHEBI:58349"/>
    </ligand>
</feature>
<evidence type="ECO:0000256" key="3">
    <source>
        <dbReference type="ARBA" id="ARBA00022605"/>
    </source>
</evidence>
<feature type="domain" description="Quinate/shikimate 5-dehydrogenase/glutamyl-tRNA reductase" evidence="9">
    <location>
        <begin position="115"/>
        <end position="189"/>
    </location>
</feature>
<comment type="caution">
    <text evidence="12">The sequence shown here is derived from an EMBL/GenBank/DDBJ whole genome shotgun (WGS) entry which is preliminary data.</text>
</comment>
<dbReference type="UniPathway" id="UPA00053">
    <property type="reaction ID" value="UER00087"/>
</dbReference>
<dbReference type="PANTHER" id="PTHR21089:SF1">
    <property type="entry name" value="BIFUNCTIONAL 3-DEHYDROQUINATE DEHYDRATASE_SHIKIMATE DEHYDROGENASE, CHLOROPLASTIC"/>
    <property type="match status" value="1"/>
</dbReference>
<evidence type="ECO:0000256" key="4">
    <source>
        <dbReference type="ARBA" id="ARBA00022857"/>
    </source>
</evidence>
<dbReference type="Proteomes" id="UP000076490">
    <property type="component" value="Unassembled WGS sequence"/>
</dbReference>
<comment type="pathway">
    <text evidence="1 8">Metabolic intermediate biosynthesis; chorismate biosynthesis; chorismate from D-erythrose 4-phosphate and phosphoenolpyruvate: step 4/7.</text>
</comment>
<comment type="function">
    <text evidence="8">Involved in the biosynthesis of the chorismate, which leads to the biosynthesis of aromatic amino acids. Catalyzes the reversible NADPH linked reduction of 3-dehydroshikimate (DHSA) to yield shikimate (SA).</text>
</comment>
<dbReference type="EMBL" id="LQNT01000001">
    <property type="protein sequence ID" value="KZE40058.1"/>
    <property type="molecule type" value="Genomic_DNA"/>
</dbReference>
<sequence>MKKWYAVIGDPVSHSKSPAMHEEWFRENGIDASYVPIHVPAGTVGDAVAALRRLGASGWNVTVPHKQAIIPYLDEVDPLAAEMQAVNTVKVLQDGRLLGMNTDGPGFVRSLEERIGSARRNDRVLIIGAGGAANGIALAMLQGGYGKIAVCNRTVAKAEALCERIGGEALGLEEAAGRLGEFGIIIQTTPVGMSTATSGLPVAVDHLNPDAVVADIVYSPLHTDFLKAAMNNGNEIVDGLGMFIWQGALAFNEWTGLMPDTLGTRKRLIAETEETIC</sequence>
<dbReference type="Pfam" id="PF08501">
    <property type="entry name" value="Shikimate_dh_N"/>
    <property type="match status" value="1"/>
</dbReference>
<keyword evidence="6 8" id="KW-0057">Aromatic amino acid biosynthesis</keyword>
<feature type="domain" description="Shikimate dehydrogenase substrate binding N-terminal" evidence="10">
    <location>
        <begin position="7"/>
        <end position="89"/>
    </location>
</feature>
<dbReference type="InterPro" id="IPR006151">
    <property type="entry name" value="Shikm_DH/Glu-tRNA_Rdtase"/>
</dbReference>
<dbReference type="InterPro" id="IPR022893">
    <property type="entry name" value="Shikimate_DH_fam"/>
</dbReference>
<feature type="active site" description="Proton acceptor" evidence="8">
    <location>
        <position position="66"/>
    </location>
</feature>
<comment type="caution">
    <text evidence="8">Lacks conserved residue(s) required for the propagation of feature annotation.</text>
</comment>
<dbReference type="EC" id="1.1.1.25" evidence="2 8"/>
<evidence type="ECO:0000256" key="7">
    <source>
        <dbReference type="ARBA" id="ARBA00049442"/>
    </source>
</evidence>